<dbReference type="STRING" id="105785.A0A2J7QXN3"/>
<feature type="repeat" description="WD" evidence="7">
    <location>
        <begin position="464"/>
        <end position="494"/>
    </location>
</feature>
<dbReference type="AlphaFoldDB" id="A0A2J7QXN3"/>
<gene>
    <name evidence="13" type="primary">NLE1</name>
    <name evidence="13" type="ORF">B7P43_G07528</name>
</gene>
<evidence type="ECO:0000256" key="3">
    <source>
        <dbReference type="ARBA" id="ARBA00022574"/>
    </source>
</evidence>
<dbReference type="Pfam" id="PF00060">
    <property type="entry name" value="Lig_chan"/>
    <property type="match status" value="1"/>
</dbReference>
<evidence type="ECO:0000259" key="11">
    <source>
        <dbReference type="Pfam" id="PF08154"/>
    </source>
</evidence>
<keyword evidence="3 7" id="KW-0853">WD repeat</keyword>
<evidence type="ECO:0000313" key="13">
    <source>
        <dbReference type="EMBL" id="PNF33341.1"/>
    </source>
</evidence>
<dbReference type="Gene3D" id="2.130.10.10">
    <property type="entry name" value="YVTN repeat-like/Quinoprotein amine dehydrogenase"/>
    <property type="match status" value="1"/>
</dbReference>
<dbReference type="PROSITE" id="PS50294">
    <property type="entry name" value="WD_REPEATS_REGION"/>
    <property type="match status" value="7"/>
</dbReference>
<evidence type="ECO:0000256" key="6">
    <source>
        <dbReference type="ARBA" id="ARBA00061016"/>
    </source>
</evidence>
<sequence>MEEKREAVRILSRLKSETGEEISSVLDLPVDVTVDKLQLICNALLKQDENVPYIFYVNEKEIKSTLGAALDEDKINIENVVDIVYQQQAVFRVRAVTRCTRIAGMEKIPDDISDISESSKTASSLPGHSEAVVSASFSPDGRHLASGSGDTTVRFWDVLTQTPVHTCHGHKHWVLCLAWSPDSKYVASGCKNGHIIVWDPDTGLQVGRTMLGHKKWVTALSWEPYHSNPECRRVASGSKDGDIRIWDVVLGQTLLTLAGHSKAVTCVKWGGSGLLYTSSQDCTVKVWRADDGALCRSLEGHAHWVNTLALSTDYILRTGPSDPVAGLHVDHSKKRELQLQALKRYEAVCGRGEERLVSGSDDFTLFLWQPERDKRPVARMTGHQQLVNDVKFSVDTRLIASASFDRSIKLWDGRTGRFITSLRGHVQAVYQIAWSPDSRLLVSGSADSTLKVWNMKTFKLEVDLPGHADEVFAVDWSPDGLRVVSGSKDKVLKFDPDAEVNRSGQSDGGNCDDDQATANIGGDRGGGDSNDNEGCALWDENDHDFYKGGDLLVTFACNVTFVASMLRYTTTDILHLNAACSAKGLCTQIHMPDSDIDMTLLLQTSFCPLAVIVDVQCEWSSQLLQTASSQKLFSRLRYWLLLSPEELPHSVLEPLYLPLDSHVTVAYRVPGVNQTVLQDLYHVGVGRSLTVTPPRYWNPELQLPAGPKRTDYGEITIPTVTVLAEGTWRNFLDLQYRHINSDSKVHFVLMSHIATMLNFRMELCLTDTWGYPINGSECFNGAVGLLQCGNCEIGATGLLFKTERLPAIDYAGETILFRGAFMFLKPSLSSVSVIYELPFSTSVWITYTITVAILTAVLVLTRRIYQHVNPSSSDYSVGWGDSIMDSLAIVCQQDALHSPKNISSRIVFIFMLILAVFFITSYSATIVSLLQTSSDAINTLQDLMKSRLKLSMIDIFVNETTDPEVTRVFKEKLYTQPFREAFTSETVGMEKIRRGLYAFHGLAGAYKFISDTYKDHEKCRFKEIRMFSSLHLSFTARKGSPYIPHIKERTCWLREVGLIDREGKRWFYHKPKCETAGQNFVSVGIQEFYPALVVLAYGIIGSVGVLVMEVLFSKRKQINCALDSTSDVTVIHRAGE</sequence>
<comment type="subcellular location">
    <subcellularLocation>
        <location evidence="1">Nucleus</location>
        <location evidence="1">Nucleolus</location>
    </subcellularLocation>
</comment>
<keyword evidence="5" id="KW-0539">Nucleus</keyword>
<dbReference type="Pfam" id="PF00400">
    <property type="entry name" value="WD40"/>
    <property type="match status" value="7"/>
</dbReference>
<feature type="transmembrane region" description="Helical" evidence="9">
    <location>
        <begin position="1088"/>
        <end position="1112"/>
    </location>
</feature>
<evidence type="ECO:0000256" key="9">
    <source>
        <dbReference type="SAM" id="Phobius"/>
    </source>
</evidence>
<evidence type="ECO:0000256" key="1">
    <source>
        <dbReference type="ARBA" id="ARBA00004604"/>
    </source>
</evidence>
<dbReference type="SUPFAM" id="SSF53850">
    <property type="entry name" value="Periplasmic binding protein-like II"/>
    <property type="match status" value="1"/>
</dbReference>
<evidence type="ECO:0000256" key="2">
    <source>
        <dbReference type="ARBA" id="ARBA00008685"/>
    </source>
</evidence>
<dbReference type="InterPro" id="IPR020472">
    <property type="entry name" value="WD40_PAC1"/>
</dbReference>
<dbReference type="GO" id="GO:0005730">
    <property type="term" value="C:nucleolus"/>
    <property type="evidence" value="ECO:0007669"/>
    <property type="project" value="UniProtKB-SubCell"/>
</dbReference>
<dbReference type="PANTHER" id="PTHR19848:SF0">
    <property type="entry name" value="NOTCHLESS PROTEIN HOMOLOG 1"/>
    <property type="match status" value="1"/>
</dbReference>
<dbReference type="PANTHER" id="PTHR19848">
    <property type="entry name" value="WD40 REPEAT PROTEIN"/>
    <property type="match status" value="1"/>
</dbReference>
<dbReference type="GO" id="GO:0007219">
    <property type="term" value="P:Notch signaling pathway"/>
    <property type="evidence" value="ECO:0007669"/>
    <property type="project" value="TreeGrafter"/>
</dbReference>
<dbReference type="EMBL" id="NEVH01009378">
    <property type="protein sequence ID" value="PNF33341.1"/>
    <property type="molecule type" value="Genomic_DNA"/>
</dbReference>
<feature type="repeat" description="WD" evidence="7">
    <location>
        <begin position="210"/>
        <end position="256"/>
    </location>
</feature>
<feature type="repeat" description="WD" evidence="7">
    <location>
        <begin position="167"/>
        <end position="208"/>
    </location>
</feature>
<evidence type="ECO:0000256" key="5">
    <source>
        <dbReference type="ARBA" id="ARBA00023242"/>
    </source>
</evidence>
<dbReference type="PRINTS" id="PR00320">
    <property type="entry name" value="GPROTEINBRPT"/>
</dbReference>
<keyword evidence="9" id="KW-0812">Transmembrane</keyword>
<comment type="similarity">
    <text evidence="6">Belongs to the NLE1/RSA4 family.</text>
</comment>
<dbReference type="InterPro" id="IPR057074">
    <property type="entry name" value="IR75A_N"/>
</dbReference>
<keyword evidence="9" id="KW-1133">Transmembrane helix</keyword>
<feature type="region of interest" description="Disordered" evidence="8">
    <location>
        <begin position="496"/>
        <end position="527"/>
    </location>
</feature>
<evidence type="ECO:0000313" key="14">
    <source>
        <dbReference type="Proteomes" id="UP000235965"/>
    </source>
</evidence>
<dbReference type="PROSITE" id="PS00678">
    <property type="entry name" value="WD_REPEATS_1"/>
    <property type="match status" value="3"/>
</dbReference>
<dbReference type="InterPro" id="IPR012972">
    <property type="entry name" value="NLE"/>
</dbReference>
<dbReference type="FunFam" id="2.130.10.10:FF:000092">
    <property type="entry name" value="notchless protein homolog"/>
    <property type="match status" value="1"/>
</dbReference>
<name>A0A2J7QXN3_9NEOP</name>
<dbReference type="GO" id="GO:0015276">
    <property type="term" value="F:ligand-gated monoatomic ion channel activity"/>
    <property type="evidence" value="ECO:0007669"/>
    <property type="project" value="InterPro"/>
</dbReference>
<feature type="transmembrane region" description="Helical" evidence="9">
    <location>
        <begin position="906"/>
        <end position="930"/>
    </location>
</feature>
<dbReference type="InterPro" id="IPR019775">
    <property type="entry name" value="WD40_repeat_CS"/>
</dbReference>
<feature type="repeat" description="WD" evidence="7">
    <location>
        <begin position="422"/>
        <end position="457"/>
    </location>
</feature>
<dbReference type="Pfam" id="PF08154">
    <property type="entry name" value="NLE"/>
    <property type="match status" value="1"/>
</dbReference>
<accession>A0A2J7QXN3</accession>
<feature type="transmembrane region" description="Helical" evidence="9">
    <location>
        <begin position="844"/>
        <end position="861"/>
    </location>
</feature>
<keyword evidence="9" id="KW-0472">Membrane</keyword>
<dbReference type="GO" id="GO:0000027">
    <property type="term" value="P:ribosomal large subunit assembly"/>
    <property type="evidence" value="ECO:0007669"/>
    <property type="project" value="TreeGrafter"/>
</dbReference>
<dbReference type="SMART" id="SM00320">
    <property type="entry name" value="WD40"/>
    <property type="match status" value="8"/>
</dbReference>
<keyword evidence="4" id="KW-0677">Repeat</keyword>
<dbReference type="InterPro" id="IPR015943">
    <property type="entry name" value="WD40/YVTN_repeat-like_dom_sf"/>
</dbReference>
<dbReference type="SUPFAM" id="SSF50978">
    <property type="entry name" value="WD40 repeat-like"/>
    <property type="match status" value="1"/>
</dbReference>
<comment type="similarity">
    <text evidence="2">Belongs to the glutamate-gated ion channel (TC 1.A.10.1) family.</text>
</comment>
<dbReference type="PROSITE" id="PS50082">
    <property type="entry name" value="WD_REPEATS_2"/>
    <property type="match status" value="7"/>
</dbReference>
<dbReference type="GO" id="GO:0016020">
    <property type="term" value="C:membrane"/>
    <property type="evidence" value="ECO:0007669"/>
    <property type="project" value="InterPro"/>
</dbReference>
<dbReference type="CDD" id="cd00200">
    <property type="entry name" value="WD40"/>
    <property type="match status" value="1"/>
</dbReference>
<reference evidence="13 14" key="1">
    <citation type="submission" date="2017-12" db="EMBL/GenBank/DDBJ databases">
        <title>Hemimetabolous genomes reveal molecular basis of termite eusociality.</title>
        <authorList>
            <person name="Harrison M.C."/>
            <person name="Jongepier E."/>
            <person name="Robertson H.M."/>
            <person name="Arning N."/>
            <person name="Bitard-Feildel T."/>
            <person name="Chao H."/>
            <person name="Childers C.P."/>
            <person name="Dinh H."/>
            <person name="Doddapaneni H."/>
            <person name="Dugan S."/>
            <person name="Gowin J."/>
            <person name="Greiner C."/>
            <person name="Han Y."/>
            <person name="Hu H."/>
            <person name="Hughes D.S.T."/>
            <person name="Huylmans A.-K."/>
            <person name="Kemena C."/>
            <person name="Kremer L.P.M."/>
            <person name="Lee S.L."/>
            <person name="Lopez-Ezquerra A."/>
            <person name="Mallet L."/>
            <person name="Monroy-Kuhn J.M."/>
            <person name="Moser A."/>
            <person name="Murali S.C."/>
            <person name="Muzny D.M."/>
            <person name="Otani S."/>
            <person name="Piulachs M.-D."/>
            <person name="Poelchau M."/>
            <person name="Qu J."/>
            <person name="Schaub F."/>
            <person name="Wada-Katsumata A."/>
            <person name="Worley K.C."/>
            <person name="Xie Q."/>
            <person name="Ylla G."/>
            <person name="Poulsen M."/>
            <person name="Gibbs R.A."/>
            <person name="Schal C."/>
            <person name="Richards S."/>
            <person name="Belles X."/>
            <person name="Korb J."/>
            <person name="Bornberg-Bauer E."/>
        </authorList>
    </citation>
    <scope>NUCLEOTIDE SEQUENCE [LARGE SCALE GENOMIC DNA]</scope>
    <source>
        <tissue evidence="13">Whole body</tissue>
    </source>
</reference>
<dbReference type="OrthoDB" id="10267436at2759"/>
<evidence type="ECO:0000259" key="10">
    <source>
        <dbReference type="Pfam" id="PF00060"/>
    </source>
</evidence>
<protein>
    <submittedName>
        <fullName evidence="13">Notchless protein-like protein 1</fullName>
    </submittedName>
</protein>
<proteinExistence type="inferred from homology"/>
<dbReference type="Pfam" id="PF24576">
    <property type="entry name" value="IR75A_N"/>
    <property type="match status" value="1"/>
</dbReference>
<evidence type="ECO:0000259" key="12">
    <source>
        <dbReference type="Pfam" id="PF24576"/>
    </source>
</evidence>
<evidence type="ECO:0000256" key="4">
    <source>
        <dbReference type="ARBA" id="ARBA00022737"/>
    </source>
</evidence>
<feature type="repeat" description="WD" evidence="7">
    <location>
        <begin position="380"/>
        <end position="421"/>
    </location>
</feature>
<dbReference type="Gene3D" id="1.10.287.70">
    <property type="match status" value="1"/>
</dbReference>
<organism evidence="13 14">
    <name type="scientific">Cryptotermes secundus</name>
    <dbReference type="NCBI Taxonomy" id="105785"/>
    <lineage>
        <taxon>Eukaryota</taxon>
        <taxon>Metazoa</taxon>
        <taxon>Ecdysozoa</taxon>
        <taxon>Arthropoda</taxon>
        <taxon>Hexapoda</taxon>
        <taxon>Insecta</taxon>
        <taxon>Pterygota</taxon>
        <taxon>Neoptera</taxon>
        <taxon>Polyneoptera</taxon>
        <taxon>Dictyoptera</taxon>
        <taxon>Blattodea</taxon>
        <taxon>Blattoidea</taxon>
        <taxon>Termitoidae</taxon>
        <taxon>Kalotermitidae</taxon>
        <taxon>Cryptotermitinae</taxon>
        <taxon>Cryptotermes</taxon>
    </lineage>
</organism>
<feature type="repeat" description="WD" evidence="7">
    <location>
        <begin position="257"/>
        <end position="297"/>
    </location>
</feature>
<feature type="domain" description="Ionotropic receptor 75a N-terminal" evidence="12">
    <location>
        <begin position="588"/>
        <end position="700"/>
    </location>
</feature>
<comment type="caution">
    <text evidence="13">The sequence shown here is derived from an EMBL/GenBank/DDBJ whole genome shotgun (WGS) entry which is preliminary data.</text>
</comment>
<dbReference type="Proteomes" id="UP000235965">
    <property type="component" value="Unassembled WGS sequence"/>
</dbReference>
<feature type="domain" description="Ionotropic glutamate receptor C-terminal" evidence="10">
    <location>
        <begin position="840"/>
        <end position="1098"/>
    </location>
</feature>
<evidence type="ECO:0000256" key="8">
    <source>
        <dbReference type="SAM" id="MobiDB-lite"/>
    </source>
</evidence>
<dbReference type="InterPro" id="IPR001320">
    <property type="entry name" value="Iontro_rcpt_C"/>
</dbReference>
<dbReference type="InterPro" id="IPR036322">
    <property type="entry name" value="WD40_repeat_dom_sf"/>
</dbReference>
<feature type="repeat" description="WD" evidence="7">
    <location>
        <begin position="125"/>
        <end position="166"/>
    </location>
</feature>
<feature type="domain" description="NLE" evidence="11">
    <location>
        <begin position="13"/>
        <end position="69"/>
    </location>
</feature>
<dbReference type="InterPro" id="IPR001680">
    <property type="entry name" value="WD40_rpt"/>
</dbReference>
<keyword evidence="14" id="KW-1185">Reference proteome</keyword>
<dbReference type="InParanoid" id="A0A2J7QXN3"/>
<evidence type="ECO:0000256" key="7">
    <source>
        <dbReference type="PROSITE-ProRule" id="PRU00221"/>
    </source>
</evidence>